<dbReference type="VEuPathDB" id="CryptoDB:Vbra_3572"/>
<accession>A0A0G4E9C5</accession>
<organism evidence="1 2">
    <name type="scientific">Vitrella brassicaformis (strain CCMP3155)</name>
    <dbReference type="NCBI Taxonomy" id="1169540"/>
    <lineage>
        <taxon>Eukaryota</taxon>
        <taxon>Sar</taxon>
        <taxon>Alveolata</taxon>
        <taxon>Colpodellida</taxon>
        <taxon>Vitrellaceae</taxon>
        <taxon>Vitrella</taxon>
    </lineage>
</organism>
<evidence type="ECO:0000313" key="2">
    <source>
        <dbReference type="Proteomes" id="UP000041254"/>
    </source>
</evidence>
<keyword evidence="2" id="KW-1185">Reference proteome</keyword>
<proteinExistence type="predicted"/>
<dbReference type="Proteomes" id="UP000041254">
    <property type="component" value="Unassembled WGS sequence"/>
</dbReference>
<dbReference type="EMBL" id="CDMY01000077">
    <property type="protein sequence ID" value="CEL92466.1"/>
    <property type="molecule type" value="Genomic_DNA"/>
</dbReference>
<protein>
    <submittedName>
        <fullName evidence="1">Uncharacterized protein</fullName>
    </submittedName>
</protein>
<evidence type="ECO:0000313" key="1">
    <source>
        <dbReference type="EMBL" id="CEL92466.1"/>
    </source>
</evidence>
<reference evidence="1 2" key="1">
    <citation type="submission" date="2014-11" db="EMBL/GenBank/DDBJ databases">
        <authorList>
            <person name="Zhu J."/>
            <person name="Qi W."/>
            <person name="Song R."/>
        </authorList>
    </citation>
    <scope>NUCLEOTIDE SEQUENCE [LARGE SCALE GENOMIC DNA]</scope>
</reference>
<sequence>MQCLIYDEVSMLNDSFFGQNATKLQKNRKTTSMTPRTCLHVHLEIRLKDSGAVPYSAKEVGVYLIYLIKEVAECHPADAEAFSLNPNVHYTFANFLMAEIQHGFRLLDDLRVENGDGPYYIANYRAALISTTSMTSSIFAKPVLYHPFEKGKKKKATRRRAISSSSSYH</sequence>
<dbReference type="AlphaFoldDB" id="A0A0G4E9C5"/>
<name>A0A0G4E9C5_VITBC</name>
<gene>
    <name evidence="1" type="ORF">Vbra_3572</name>
</gene>
<dbReference type="InParanoid" id="A0A0G4E9C5"/>